<dbReference type="Gene3D" id="2.120.10.30">
    <property type="entry name" value="TolB, C-terminal domain"/>
    <property type="match status" value="1"/>
</dbReference>
<dbReference type="SUPFAM" id="SSF63825">
    <property type="entry name" value="YWTD domain"/>
    <property type="match status" value="1"/>
</dbReference>
<dbReference type="InterPro" id="IPR011042">
    <property type="entry name" value="6-blade_b-propeller_TolB-like"/>
</dbReference>
<protein>
    <recommendedName>
        <fullName evidence="3">Superoxide dismutase</fullName>
    </recommendedName>
</protein>
<proteinExistence type="predicted"/>
<accession>A0A9X3F9W0</accession>
<gene>
    <name evidence="1" type="ORF">OU798_01290</name>
</gene>
<organism evidence="1 2">
    <name type="scientific">Draconibacterium aestuarii</name>
    <dbReference type="NCBI Taxonomy" id="2998507"/>
    <lineage>
        <taxon>Bacteria</taxon>
        <taxon>Pseudomonadati</taxon>
        <taxon>Bacteroidota</taxon>
        <taxon>Bacteroidia</taxon>
        <taxon>Marinilabiliales</taxon>
        <taxon>Prolixibacteraceae</taxon>
        <taxon>Draconibacterium</taxon>
    </lineage>
</organism>
<keyword evidence="2" id="KW-1185">Reference proteome</keyword>
<evidence type="ECO:0000313" key="1">
    <source>
        <dbReference type="EMBL" id="MCY1718955.1"/>
    </source>
</evidence>
<comment type="caution">
    <text evidence="1">The sequence shown here is derived from an EMBL/GenBank/DDBJ whole genome shotgun (WGS) entry which is preliminary data.</text>
</comment>
<name>A0A9X3F9W0_9BACT</name>
<dbReference type="Proteomes" id="UP001145087">
    <property type="component" value="Unassembled WGS sequence"/>
</dbReference>
<dbReference type="AlphaFoldDB" id="A0A9X3F9W0"/>
<evidence type="ECO:0000313" key="2">
    <source>
        <dbReference type="Proteomes" id="UP001145087"/>
    </source>
</evidence>
<dbReference type="RefSeq" id="WP_343331294.1">
    <property type="nucleotide sequence ID" value="NZ_JAPOHD010000003.1"/>
</dbReference>
<sequence length="333" mass="35885">MKTFVLFIAMLLFVSCENQIIDDGLQEIEKSAVMQSFPDIIQLPTGLQPEGIATGPNHSFYVASLTMGQIYKGNLQTGEVEILTYPPGPDQTGGMAVDKRSGYLFAAKGMLGTGCVYNSKTGELLNTLVFTTPFTTLINDVVITNEAAYFTNSLAPVLYKVPLMKNGQLPEPAQVISLPLTGDFSMEPHPMIPQLGAFANGIDATPNGKYLFLGNTARGEIYRVHPASGEATVIDLGGALLPFADGILLDDQTLYVVQNMINQVAVIHLNDDLISGEVVGTITNTNFGVPTAVDEFGNYLYAVNAHFDVAPPTGMYPGVEFEVVKFPKFEEGE</sequence>
<reference evidence="1" key="1">
    <citation type="submission" date="2022-11" db="EMBL/GenBank/DDBJ databases">
        <title>Marilongibacter aestuarii gen. nov., sp. nov., isolated from tidal flat sediment.</title>
        <authorList>
            <person name="Jiayan W."/>
        </authorList>
    </citation>
    <scope>NUCLEOTIDE SEQUENCE</scope>
    <source>
        <strain evidence="1">Z1-6</strain>
    </source>
</reference>
<dbReference type="PROSITE" id="PS51257">
    <property type="entry name" value="PROKAR_LIPOPROTEIN"/>
    <property type="match status" value="1"/>
</dbReference>
<evidence type="ECO:0008006" key="3">
    <source>
        <dbReference type="Google" id="ProtNLM"/>
    </source>
</evidence>
<dbReference type="EMBL" id="JAPOHD010000003">
    <property type="protein sequence ID" value="MCY1718955.1"/>
    <property type="molecule type" value="Genomic_DNA"/>
</dbReference>